<dbReference type="Proteomes" id="UP000717364">
    <property type="component" value="Unassembled WGS sequence"/>
</dbReference>
<reference evidence="1" key="1">
    <citation type="submission" date="2020-11" db="EMBL/GenBank/DDBJ databases">
        <authorList>
            <person name="Konstantinou D."/>
            <person name="Gkelis S."/>
            <person name="Popin R."/>
            <person name="Fewer D."/>
            <person name="Sivonen K."/>
        </authorList>
    </citation>
    <scope>NUCLEOTIDE SEQUENCE</scope>
    <source>
        <strain evidence="1">TAU-MAC 1115</strain>
    </source>
</reference>
<evidence type="ECO:0000313" key="1">
    <source>
        <dbReference type="EMBL" id="MBT9314135.1"/>
    </source>
</evidence>
<comment type="caution">
    <text evidence="1">The sequence shown here is derived from an EMBL/GenBank/DDBJ whole genome shotgun (WGS) entry which is preliminary data.</text>
</comment>
<protein>
    <submittedName>
        <fullName evidence="1">Uncharacterized protein</fullName>
    </submittedName>
</protein>
<organism evidence="1 2">
    <name type="scientific">Leptothoe spongobia TAU-MAC 1115</name>
    <dbReference type="NCBI Taxonomy" id="1967444"/>
    <lineage>
        <taxon>Bacteria</taxon>
        <taxon>Bacillati</taxon>
        <taxon>Cyanobacteriota</taxon>
        <taxon>Cyanophyceae</taxon>
        <taxon>Nodosilineales</taxon>
        <taxon>Cymatolegaceae</taxon>
        <taxon>Leptothoe</taxon>
        <taxon>Leptothoe spongobia</taxon>
    </lineage>
</organism>
<keyword evidence="2" id="KW-1185">Reference proteome</keyword>
<reference evidence="1" key="2">
    <citation type="journal article" date="2021" name="Mar. Drugs">
        <title>Genome Reduction and Secondary Metabolism of the Marine Sponge-Associated Cyanobacterium Leptothoe.</title>
        <authorList>
            <person name="Konstantinou D."/>
            <person name="Popin R.V."/>
            <person name="Fewer D.P."/>
            <person name="Sivonen K."/>
            <person name="Gkelis S."/>
        </authorList>
    </citation>
    <scope>NUCLEOTIDE SEQUENCE</scope>
    <source>
        <strain evidence="1">TAU-MAC 1115</strain>
    </source>
</reference>
<proteinExistence type="predicted"/>
<gene>
    <name evidence="1" type="ORF">IXB50_01695</name>
</gene>
<dbReference type="RefSeq" id="WP_215607213.1">
    <property type="nucleotide sequence ID" value="NZ_JADOES010000003.1"/>
</dbReference>
<dbReference type="EMBL" id="JADOES010000003">
    <property type="protein sequence ID" value="MBT9314135.1"/>
    <property type="molecule type" value="Genomic_DNA"/>
</dbReference>
<name>A0A947DBD6_9CYAN</name>
<accession>A0A947DBD6</accession>
<sequence length="189" mass="20924">MSESAKATRSSIQIGKLTVDGFMLPDGTYRMSQTQAAEIIGKPEINARRFLGAKGSKALLGKDYTPDTIEAEGIQGKRGSTRFNALPLEVVSAYWVYECSKGNKQALSLVIALTNETLARRFDSAFCVQRTEEDYNQLLKDQNAALQSTLESLGDAYAEPDLLREENERLRQQLRDAGIEPWQLSGGDE</sequence>
<dbReference type="AlphaFoldDB" id="A0A947DBD6"/>
<evidence type="ECO:0000313" key="2">
    <source>
        <dbReference type="Proteomes" id="UP000717364"/>
    </source>
</evidence>